<keyword evidence="1" id="KW-0175">Coiled coil</keyword>
<feature type="coiled-coil region" evidence="1">
    <location>
        <begin position="478"/>
        <end position="505"/>
    </location>
</feature>
<dbReference type="EMBL" id="FCOK02000028">
    <property type="protein sequence ID" value="SAL41563.1"/>
    <property type="molecule type" value="Genomic_DNA"/>
</dbReference>
<feature type="compositionally biased region" description="Low complexity" evidence="2">
    <location>
        <begin position="316"/>
        <end position="335"/>
    </location>
</feature>
<gene>
    <name evidence="4" type="ORF">AWB69_04199</name>
</gene>
<evidence type="ECO:0000256" key="2">
    <source>
        <dbReference type="SAM" id="MobiDB-lite"/>
    </source>
</evidence>
<dbReference type="Proteomes" id="UP000054683">
    <property type="component" value="Unassembled WGS sequence"/>
</dbReference>
<sequence>MNLLSFRTPVLYAACRRCGNALTHGEEECPHCGTNQSRALVAPNSVDFNNSNVMMMPGRMLVPYPSVPEEVDAAMNIARERARVVRRVAFGVAGGGMLAVALALTYAPGLRSPVVQRLAALPEPARTPAFIPVAPDNAPKAAAPASSTTVVAAAKPANPVSMTTATTPVVPHVAPPILAQIPTQIPAPAPTQAPTLASAPNPAAEMMASIRSRLTAAIATLRTESSRIASGWATGAASNATPDTEAPIVATTAGTATATPVTPSPTPVAAPLSKSLTDAPAATVAQSPTAAAPKSSPAPAPVTLAQNTPAAPPPTIATTKAPAQTSAVDTPAPLAALPPAPSPSATADVPIASHAPQPSIPAEKELPKLSLPPVSPVIATERPPLGSPGESLYFARLALVTNDLSAVQKNLANVPANQVNSPEVQRVRDELAQREAARNTAMQHARACDQSASWRCARRYAKDALAIDASYTDSRVFLKHVAIKIAEAKKAAESAQAQAAAIMQRGPMHPAPIREAVAIPRTAEVASTGGAPATAASVPHLFTNPVARAPRETHVTHEARETQRETQRETHVAPAIPEPVVAFQPVPNADANPSESKAPDNGAPIRPAGRGEAH</sequence>
<feature type="compositionally biased region" description="Low complexity" evidence="2">
    <location>
        <begin position="279"/>
        <end position="297"/>
    </location>
</feature>
<dbReference type="AlphaFoldDB" id="A0A158HC15"/>
<evidence type="ECO:0000256" key="3">
    <source>
        <dbReference type="SAM" id="Phobius"/>
    </source>
</evidence>
<keyword evidence="3" id="KW-1133">Transmembrane helix</keyword>
<evidence type="ECO:0000313" key="5">
    <source>
        <dbReference type="Proteomes" id="UP000054683"/>
    </source>
</evidence>
<accession>A0A158HC15</accession>
<keyword evidence="3" id="KW-0812">Transmembrane</keyword>
<keyword evidence="3" id="KW-0472">Membrane</keyword>
<evidence type="ECO:0000256" key="1">
    <source>
        <dbReference type="SAM" id="Coils"/>
    </source>
</evidence>
<dbReference type="OrthoDB" id="9007090at2"/>
<dbReference type="RefSeq" id="WP_062088023.1">
    <property type="nucleotide sequence ID" value="NZ_FCOK02000028.1"/>
</dbReference>
<protein>
    <submittedName>
        <fullName evidence="4">Uncharacterized protein</fullName>
    </submittedName>
</protein>
<organism evidence="4 5">
    <name type="scientific">Caballeronia udeis</name>
    <dbReference type="NCBI Taxonomy" id="1232866"/>
    <lineage>
        <taxon>Bacteria</taxon>
        <taxon>Pseudomonadati</taxon>
        <taxon>Pseudomonadota</taxon>
        <taxon>Betaproteobacteria</taxon>
        <taxon>Burkholderiales</taxon>
        <taxon>Burkholderiaceae</taxon>
        <taxon>Caballeronia</taxon>
    </lineage>
</organism>
<feature type="region of interest" description="Disordered" evidence="2">
    <location>
        <begin position="254"/>
        <end position="367"/>
    </location>
</feature>
<feature type="transmembrane region" description="Helical" evidence="3">
    <location>
        <begin position="88"/>
        <end position="107"/>
    </location>
</feature>
<name>A0A158HC15_9BURK</name>
<proteinExistence type="predicted"/>
<feature type="region of interest" description="Disordered" evidence="2">
    <location>
        <begin position="551"/>
        <end position="614"/>
    </location>
</feature>
<reference evidence="4 5" key="1">
    <citation type="submission" date="2016-01" db="EMBL/GenBank/DDBJ databases">
        <authorList>
            <person name="Oliw E.H."/>
        </authorList>
    </citation>
    <scope>NUCLEOTIDE SEQUENCE [LARGE SCALE GENOMIC DNA]</scope>
    <source>
        <strain evidence="4">LMG 27134</strain>
    </source>
</reference>
<feature type="compositionally biased region" description="Basic and acidic residues" evidence="2">
    <location>
        <begin position="551"/>
        <end position="571"/>
    </location>
</feature>
<evidence type="ECO:0000313" key="4">
    <source>
        <dbReference type="EMBL" id="SAL41563.1"/>
    </source>
</evidence>